<feature type="region of interest" description="Disordered" evidence="1">
    <location>
        <begin position="142"/>
        <end position="163"/>
    </location>
</feature>
<name>A0AAD1SHK8_PELCU</name>
<feature type="compositionally biased region" description="Polar residues" evidence="1">
    <location>
        <begin position="150"/>
        <end position="163"/>
    </location>
</feature>
<evidence type="ECO:0000256" key="1">
    <source>
        <dbReference type="SAM" id="MobiDB-lite"/>
    </source>
</evidence>
<gene>
    <name evidence="2" type="ORF">PECUL_23A019203</name>
</gene>
<feature type="compositionally biased region" description="Polar residues" evidence="1">
    <location>
        <begin position="78"/>
        <end position="87"/>
    </location>
</feature>
<feature type="compositionally biased region" description="Pro residues" evidence="1">
    <location>
        <begin position="106"/>
        <end position="115"/>
    </location>
</feature>
<dbReference type="Proteomes" id="UP001295444">
    <property type="component" value="Chromosome 06"/>
</dbReference>
<protein>
    <submittedName>
        <fullName evidence="2">Uncharacterized protein</fullName>
    </submittedName>
</protein>
<proteinExistence type="predicted"/>
<accession>A0AAD1SHK8</accession>
<evidence type="ECO:0000313" key="2">
    <source>
        <dbReference type="EMBL" id="CAH2301674.1"/>
    </source>
</evidence>
<feature type="compositionally biased region" description="Basic and acidic residues" evidence="1">
    <location>
        <begin position="118"/>
        <end position="128"/>
    </location>
</feature>
<feature type="region of interest" description="Disordered" evidence="1">
    <location>
        <begin position="33"/>
        <end position="130"/>
    </location>
</feature>
<reference evidence="2" key="1">
    <citation type="submission" date="2022-03" db="EMBL/GenBank/DDBJ databases">
        <authorList>
            <person name="Alioto T."/>
            <person name="Alioto T."/>
            <person name="Gomez Garrido J."/>
        </authorList>
    </citation>
    <scope>NUCLEOTIDE SEQUENCE</scope>
</reference>
<dbReference type="AlphaFoldDB" id="A0AAD1SHK8"/>
<evidence type="ECO:0000313" key="3">
    <source>
        <dbReference type="Proteomes" id="UP001295444"/>
    </source>
</evidence>
<dbReference type="EMBL" id="OW240917">
    <property type="protein sequence ID" value="CAH2301674.1"/>
    <property type="molecule type" value="Genomic_DNA"/>
</dbReference>
<keyword evidence="3" id="KW-1185">Reference proteome</keyword>
<organism evidence="2 3">
    <name type="scientific">Pelobates cultripes</name>
    <name type="common">Western spadefoot toad</name>
    <dbReference type="NCBI Taxonomy" id="61616"/>
    <lineage>
        <taxon>Eukaryota</taxon>
        <taxon>Metazoa</taxon>
        <taxon>Chordata</taxon>
        <taxon>Craniata</taxon>
        <taxon>Vertebrata</taxon>
        <taxon>Euteleostomi</taxon>
        <taxon>Amphibia</taxon>
        <taxon>Batrachia</taxon>
        <taxon>Anura</taxon>
        <taxon>Pelobatoidea</taxon>
        <taxon>Pelobatidae</taxon>
        <taxon>Pelobates</taxon>
    </lineage>
</organism>
<sequence length="190" mass="20656">MAAAALEQETDERHKSLEQRLDDLIQRFWRKITHKADHHKQGPPLLPGAPHQRPHEAPGGQISQASRGDPPPPKGANNLPQPSTAQMAHTCPEKGKTEAPTGCKTPRPPTTPPNPATKHWDSNTDHPHKQAITHNCFPQAAAPGRMEATPSDTTGGNAQTDLTQGHWLNEPTWTIHTAPGTPYVDISTPK</sequence>